<dbReference type="InterPro" id="IPR051681">
    <property type="entry name" value="Ser/Thr_Kinases-Pseudokinases"/>
</dbReference>
<evidence type="ECO:0000256" key="1">
    <source>
        <dbReference type="PROSITE-ProRule" id="PRU10141"/>
    </source>
</evidence>
<evidence type="ECO:0000313" key="3">
    <source>
        <dbReference type="EMBL" id="KAK8898172.1"/>
    </source>
</evidence>
<proteinExistence type="predicted"/>
<dbReference type="Gene3D" id="1.10.510.10">
    <property type="entry name" value="Transferase(Phosphotransferase) domain 1"/>
    <property type="match status" value="1"/>
</dbReference>
<dbReference type="InterPro" id="IPR006597">
    <property type="entry name" value="Sel1-like"/>
</dbReference>
<dbReference type="InterPro" id="IPR017441">
    <property type="entry name" value="Protein_kinase_ATP_BS"/>
</dbReference>
<evidence type="ECO:0000313" key="4">
    <source>
        <dbReference type="Proteomes" id="UP001470230"/>
    </source>
</evidence>
<dbReference type="InterPro" id="IPR011009">
    <property type="entry name" value="Kinase-like_dom_sf"/>
</dbReference>
<dbReference type="SUPFAM" id="SSF81901">
    <property type="entry name" value="HCP-like"/>
    <property type="match status" value="1"/>
</dbReference>
<dbReference type="CDD" id="cd13999">
    <property type="entry name" value="STKc_MAP3K-like"/>
    <property type="match status" value="1"/>
</dbReference>
<dbReference type="SUPFAM" id="SSF56112">
    <property type="entry name" value="Protein kinase-like (PK-like)"/>
    <property type="match status" value="1"/>
</dbReference>
<dbReference type="Gene3D" id="1.25.40.10">
    <property type="entry name" value="Tetratricopeptide repeat domain"/>
    <property type="match status" value="1"/>
</dbReference>
<feature type="domain" description="Protein kinase" evidence="2">
    <location>
        <begin position="25"/>
        <end position="299"/>
    </location>
</feature>
<dbReference type="Pfam" id="PF08238">
    <property type="entry name" value="Sel1"/>
    <property type="match status" value="4"/>
</dbReference>
<keyword evidence="4" id="KW-1185">Reference proteome</keyword>
<reference evidence="3 4" key="1">
    <citation type="submission" date="2024-04" db="EMBL/GenBank/DDBJ databases">
        <title>Tritrichomonas musculus Genome.</title>
        <authorList>
            <person name="Alves-Ferreira E."/>
            <person name="Grigg M."/>
            <person name="Lorenzi H."/>
            <person name="Galac M."/>
        </authorList>
    </citation>
    <scope>NUCLEOTIDE SEQUENCE [LARGE SCALE GENOMIC DNA]</scope>
    <source>
        <strain evidence="3 4">EAF2021</strain>
    </source>
</reference>
<keyword evidence="1" id="KW-0067">ATP-binding</keyword>
<dbReference type="Proteomes" id="UP001470230">
    <property type="component" value="Unassembled WGS sequence"/>
</dbReference>
<dbReference type="Pfam" id="PF00069">
    <property type="entry name" value="Pkinase"/>
    <property type="match status" value="1"/>
</dbReference>
<dbReference type="InterPro" id="IPR000719">
    <property type="entry name" value="Prot_kinase_dom"/>
</dbReference>
<dbReference type="SMART" id="SM00220">
    <property type="entry name" value="S_TKc"/>
    <property type="match status" value="1"/>
</dbReference>
<dbReference type="InterPro" id="IPR011990">
    <property type="entry name" value="TPR-like_helical_dom_sf"/>
</dbReference>
<dbReference type="PANTHER" id="PTHR44329">
    <property type="entry name" value="SERINE/THREONINE-PROTEIN KINASE TNNI3K-RELATED"/>
    <property type="match status" value="1"/>
</dbReference>
<organism evidence="3 4">
    <name type="scientific">Tritrichomonas musculus</name>
    <dbReference type="NCBI Taxonomy" id="1915356"/>
    <lineage>
        <taxon>Eukaryota</taxon>
        <taxon>Metamonada</taxon>
        <taxon>Parabasalia</taxon>
        <taxon>Tritrichomonadida</taxon>
        <taxon>Tritrichomonadidae</taxon>
        <taxon>Tritrichomonas</taxon>
    </lineage>
</organism>
<protein>
    <recommendedName>
        <fullName evidence="2">Protein kinase domain-containing protein</fullName>
    </recommendedName>
</protein>
<comment type="caution">
    <text evidence="3">The sequence shown here is derived from an EMBL/GenBank/DDBJ whole genome shotgun (WGS) entry which is preliminary data.</text>
</comment>
<gene>
    <name evidence="3" type="ORF">M9Y10_000444</name>
</gene>
<feature type="binding site" evidence="1">
    <location>
        <position position="54"/>
    </location>
    <ligand>
        <name>ATP</name>
        <dbReference type="ChEBI" id="CHEBI:30616"/>
    </ligand>
</feature>
<sequence length="617" mass="71843">MNKKENSRNSIIDDVSPKSLNINDFILQKQIGNGSFAKVYKIKEKITGIIFAAKIINQKLENDDDPFFINIRREVNIISKLSHPAILKFYGYSPINFKNKPKPVIITDFATNDSLKNLIQLERNNPINQKLNPTRKLIIIYGIASAMSYLHSHNTLHCDLKPDNILLDDFLYPKIADFGLSKITHLNKNSMTIKSAEDIKGTPIYMAPEILYKKEYTKAVDVYAFGIIVYEIITLDEPFSNLPFFSIFYQVSKGNRPDFKKPIQPAYRVLIEDCWAQDQNKRPTFDQILFRLTNDEDFISEGVEKETFLKFIEYIEGSEISFDKSAKIDLNDNHFDILYKFISQKNGFQINSNFYSKIFPYKEYINLRKECKDLVEEAENDPNKQFIIAQHLIEGQEKFPRNVQLGIKYLKLSMKSGVKNSAVYYCKMLIKGNEIPTNLQKVRKVIDNLLNKQQDLYLYLYGKLYKKEKSYDKSKKCFEKSIQLGNVDSIHEIAKMMFKGEGFPVDKLNAIQYYKMAIEKECIKSMYKYGMLLIKSEKDDMKNEGIRYIKCAADKGYSKAMYEYSMILKESQENELNKQEMIKYLKKAADQGNADAIYEYSSILSTYRKEDILILNI</sequence>
<dbReference type="PROSITE" id="PS00107">
    <property type="entry name" value="PROTEIN_KINASE_ATP"/>
    <property type="match status" value="1"/>
</dbReference>
<evidence type="ECO:0000259" key="2">
    <source>
        <dbReference type="PROSITE" id="PS50011"/>
    </source>
</evidence>
<keyword evidence="1" id="KW-0547">Nucleotide-binding</keyword>
<dbReference type="PROSITE" id="PS50011">
    <property type="entry name" value="PROTEIN_KINASE_DOM"/>
    <property type="match status" value="1"/>
</dbReference>
<accession>A0ABR2L5Y7</accession>
<name>A0ABR2L5Y7_9EUKA</name>
<dbReference type="EMBL" id="JAPFFF010000001">
    <property type="protein sequence ID" value="KAK8898172.1"/>
    <property type="molecule type" value="Genomic_DNA"/>
</dbReference>
<dbReference type="SMART" id="SM00671">
    <property type="entry name" value="SEL1"/>
    <property type="match status" value="4"/>
</dbReference>